<dbReference type="AlphaFoldDB" id="S3VFJ9"/>
<dbReference type="Gene3D" id="3.40.50.1820">
    <property type="entry name" value="alpha/beta hydrolase"/>
    <property type="match status" value="1"/>
</dbReference>
<dbReference type="SUPFAM" id="SSF53474">
    <property type="entry name" value="alpha/beta-Hydrolases"/>
    <property type="match status" value="1"/>
</dbReference>
<keyword evidence="2" id="KW-1185">Reference proteome</keyword>
<dbReference type="STRING" id="1193011.LEP1GSC058_2096"/>
<comment type="caution">
    <text evidence="1">The sequence shown here is derived from an EMBL/GenBank/DDBJ whole genome shotgun (WGS) entry which is preliminary data.</text>
</comment>
<sequence length="43" mass="4850">MDSAFLAPFEFSTIEGAGHFLPSEAPDQVFTLVNSFWNDRKDD</sequence>
<dbReference type="InterPro" id="IPR029058">
    <property type="entry name" value="AB_hydrolase_fold"/>
</dbReference>
<evidence type="ECO:0000313" key="1">
    <source>
        <dbReference type="EMBL" id="EPG75270.1"/>
    </source>
</evidence>
<dbReference type="EMBL" id="AKWZ02000003">
    <property type="protein sequence ID" value="EPG75270.1"/>
    <property type="molecule type" value="Genomic_DNA"/>
</dbReference>
<organism evidence="1 2">
    <name type="scientific">Leptospira fainei serovar Hurstbridge str. BUT 6</name>
    <dbReference type="NCBI Taxonomy" id="1193011"/>
    <lineage>
        <taxon>Bacteria</taxon>
        <taxon>Pseudomonadati</taxon>
        <taxon>Spirochaetota</taxon>
        <taxon>Spirochaetia</taxon>
        <taxon>Leptospirales</taxon>
        <taxon>Leptospiraceae</taxon>
        <taxon>Leptospira</taxon>
    </lineage>
</organism>
<gene>
    <name evidence="1" type="ORF">LEP1GSC058_2096</name>
</gene>
<evidence type="ECO:0000313" key="2">
    <source>
        <dbReference type="Proteomes" id="UP000014540"/>
    </source>
</evidence>
<dbReference type="Proteomes" id="UP000014540">
    <property type="component" value="Unassembled WGS sequence"/>
</dbReference>
<protein>
    <recommendedName>
        <fullName evidence="3">Alpha/beta hydrolase domain protein</fullName>
    </recommendedName>
</protein>
<accession>S3VFJ9</accession>
<evidence type="ECO:0008006" key="3">
    <source>
        <dbReference type="Google" id="ProtNLM"/>
    </source>
</evidence>
<proteinExistence type="predicted"/>
<reference evidence="1" key="1">
    <citation type="submission" date="2013-04" db="EMBL/GenBank/DDBJ databases">
        <authorList>
            <person name="Harkins D.M."/>
            <person name="Durkin A.S."/>
            <person name="Selengut J.D."/>
            <person name="Sanka R."/>
            <person name="DePew J."/>
            <person name="Purushe J."/>
            <person name="Ahmed A."/>
            <person name="van der Linden H."/>
            <person name="Goris M.G.A."/>
            <person name="Hartskeerl R.A."/>
            <person name="Vinetz J.M."/>
            <person name="Sutton G.G."/>
            <person name="Nelson W.C."/>
            <person name="Fouts D.E."/>
        </authorList>
    </citation>
    <scope>NUCLEOTIDE SEQUENCE [LARGE SCALE GENOMIC DNA]</scope>
    <source>
        <strain evidence="1">BUT 6</strain>
    </source>
</reference>
<name>S3VFJ9_9LEPT</name>